<dbReference type="InterPro" id="IPR051014">
    <property type="entry name" value="Cation_Transport_ATPase_IB"/>
</dbReference>
<evidence type="ECO:0000256" key="9">
    <source>
        <dbReference type="ARBA" id="ARBA00022741"/>
    </source>
</evidence>
<keyword evidence="8 17" id="KW-0479">Metal-binding</keyword>
<evidence type="ECO:0000313" key="21">
    <source>
        <dbReference type="Proteomes" id="UP001575622"/>
    </source>
</evidence>
<feature type="transmembrane region" description="Helical" evidence="17">
    <location>
        <begin position="207"/>
        <end position="226"/>
    </location>
</feature>
<feature type="transmembrane region" description="Helical" evidence="17">
    <location>
        <begin position="434"/>
        <end position="455"/>
    </location>
</feature>
<accession>A0ABV4UV17</accession>
<comment type="caution">
    <text evidence="20">The sequence shown here is derived from an EMBL/GenBank/DDBJ whole genome shotgun (WGS) entry which is preliminary data.</text>
</comment>
<keyword evidence="12 17" id="KW-1133">Transmembrane helix</keyword>
<dbReference type="PRINTS" id="PR00119">
    <property type="entry name" value="CATATPASE"/>
</dbReference>
<sequence>MSGKPSCCGSGAPHGSKPDVHGNGDPRHSQELKHTHDAGCGHDHDHGHDHEHGHDHSHHHDHGHSHDACGCGEHHDHDHSHGHNHSHDHGACGCGSGHEAEDAANAALAAAAAEAAAAGAISSVYRIEGMDCADCARKLEKRVGALATVQIASVNYGAAKMTVIHDGTAGEAVMQTVRQAGYTAIADNGALPGTHGELPFWKRNKKAVPTAVSGAVFLVAWLLALTKVAPESAVTLLYAAAMVIGGFRIARTGIYGLKSGTIGMDLLMTVAAIGAGCIGQWEEGAAVVVLFSLGETLEAFTMDRTRRSIRGLMDLSPKEALVRRQGSEMKLPTGQIEVGDILLVKPGEKIAMDGMVVQGTSAVNQAPITGESVPVLKETGSEAFAGTINGEGALEIRVTRRVEDNTLSRIIRMVEDAQAQKAPSQRFIDAFAKYYTPAVLLIALGIAVIPALALGQPFEPWFYRALMMLVVSCPCALVISTPVSIVSAIGNAARHGVLIKGGAYLERLGAVEAVAFDKTGTLTAGVPEVTECIPLGGRTAEEVLTIAGGIEARSGHPVGEAIVRKAKREGVPLADIADFAAVPGRGAKAQVGGSLFFIGSPRWFVQELGISLESLQGELGRLESQGNTVMVLGTAEEPWAIFAASDELRPNSRTALEQLRAAGIRQAVMLTGDNRGTAEATASKLGGIAYRAELLPQDKVTAVRELMNEHGHVAMVGDGVNDAPALATATVGIAMGAAGTDTALETADVALMADDLSKLAYTVQLSRRALRIIKQNIAFSLLVKAVFLALIFFGASTLWLAVLADTGSSLIVIANGMRLLRIKP</sequence>
<feature type="compositionally biased region" description="Basic and acidic residues" evidence="18">
    <location>
        <begin position="16"/>
        <end position="54"/>
    </location>
</feature>
<evidence type="ECO:0000256" key="7">
    <source>
        <dbReference type="ARBA" id="ARBA00022692"/>
    </source>
</evidence>
<keyword evidence="21" id="KW-1185">Reference proteome</keyword>
<dbReference type="RefSeq" id="WP_373949223.1">
    <property type="nucleotide sequence ID" value="NZ_JBHDLN010000002.1"/>
</dbReference>
<dbReference type="PRINTS" id="PR00941">
    <property type="entry name" value="CDATPASE"/>
</dbReference>
<dbReference type="SFLD" id="SFLDF00027">
    <property type="entry name" value="p-type_atpase"/>
    <property type="match status" value="1"/>
</dbReference>
<dbReference type="InterPro" id="IPR036163">
    <property type="entry name" value="HMA_dom_sf"/>
</dbReference>
<evidence type="ECO:0000256" key="15">
    <source>
        <dbReference type="ARBA" id="ARBA00039103"/>
    </source>
</evidence>
<dbReference type="SUPFAM" id="SSF81653">
    <property type="entry name" value="Calcium ATPase, transduction domain A"/>
    <property type="match status" value="1"/>
</dbReference>
<dbReference type="NCBIfam" id="TIGR01512">
    <property type="entry name" value="ATPase-IB2_Cd"/>
    <property type="match status" value="1"/>
</dbReference>
<dbReference type="InterPro" id="IPR008250">
    <property type="entry name" value="ATPase_P-typ_transduc_dom_A_sf"/>
</dbReference>
<evidence type="ECO:0000256" key="17">
    <source>
        <dbReference type="RuleBase" id="RU362081"/>
    </source>
</evidence>
<keyword evidence="4 17" id="KW-1003">Cell membrane</keyword>
<evidence type="ECO:0000256" key="12">
    <source>
        <dbReference type="ARBA" id="ARBA00022989"/>
    </source>
</evidence>
<dbReference type="SUPFAM" id="SSF55008">
    <property type="entry name" value="HMA, heavy metal-associated domain"/>
    <property type="match status" value="1"/>
</dbReference>
<organism evidence="20 21">
    <name type="scientific">Paenibacillus oleatilyticus</name>
    <dbReference type="NCBI Taxonomy" id="2594886"/>
    <lineage>
        <taxon>Bacteria</taxon>
        <taxon>Bacillati</taxon>
        <taxon>Bacillota</taxon>
        <taxon>Bacilli</taxon>
        <taxon>Bacillales</taxon>
        <taxon>Paenibacillaceae</taxon>
        <taxon>Paenibacillus</taxon>
    </lineage>
</organism>
<dbReference type="NCBIfam" id="TIGR01525">
    <property type="entry name" value="ATPase-IB_hvy"/>
    <property type="match status" value="1"/>
</dbReference>
<evidence type="ECO:0000313" key="20">
    <source>
        <dbReference type="EMBL" id="MFB0841672.1"/>
    </source>
</evidence>
<dbReference type="EMBL" id="JBHDLN010000002">
    <property type="protein sequence ID" value="MFB0841672.1"/>
    <property type="molecule type" value="Genomic_DNA"/>
</dbReference>
<feature type="transmembrane region" description="Helical" evidence="17">
    <location>
        <begin position="461"/>
        <end position="490"/>
    </location>
</feature>
<keyword evidence="6" id="KW-0597">Phosphoprotein</keyword>
<dbReference type="CDD" id="cd00371">
    <property type="entry name" value="HMA"/>
    <property type="match status" value="1"/>
</dbReference>
<evidence type="ECO:0000256" key="3">
    <source>
        <dbReference type="ARBA" id="ARBA00022448"/>
    </source>
</evidence>
<evidence type="ECO:0000256" key="6">
    <source>
        <dbReference type="ARBA" id="ARBA00022553"/>
    </source>
</evidence>
<feature type="transmembrane region" description="Helical" evidence="17">
    <location>
        <begin position="262"/>
        <end position="281"/>
    </location>
</feature>
<dbReference type="InterPro" id="IPR059000">
    <property type="entry name" value="ATPase_P-type_domA"/>
</dbReference>
<comment type="subcellular location">
    <subcellularLocation>
        <location evidence="1">Cell membrane</location>
        <topology evidence="1">Multi-pass membrane protein</topology>
    </subcellularLocation>
</comment>
<evidence type="ECO:0000256" key="14">
    <source>
        <dbReference type="ARBA" id="ARBA00023136"/>
    </source>
</evidence>
<dbReference type="InterPro" id="IPR001757">
    <property type="entry name" value="P_typ_ATPase"/>
</dbReference>
<dbReference type="InterPro" id="IPR036412">
    <property type="entry name" value="HAD-like_sf"/>
</dbReference>
<evidence type="ECO:0000256" key="11">
    <source>
        <dbReference type="ARBA" id="ARBA00022967"/>
    </source>
</evidence>
<keyword evidence="14 17" id="KW-0472">Membrane</keyword>
<feature type="transmembrane region" description="Helical" evidence="17">
    <location>
        <begin position="232"/>
        <end position="250"/>
    </location>
</feature>
<evidence type="ECO:0000259" key="19">
    <source>
        <dbReference type="PROSITE" id="PS50846"/>
    </source>
</evidence>
<dbReference type="InterPro" id="IPR018303">
    <property type="entry name" value="ATPase_P-typ_P_site"/>
</dbReference>
<keyword evidence="9 17" id="KW-0547">Nucleotide-binding</keyword>
<dbReference type="Pfam" id="PF00702">
    <property type="entry name" value="Hydrolase"/>
    <property type="match status" value="1"/>
</dbReference>
<evidence type="ECO:0000256" key="5">
    <source>
        <dbReference type="ARBA" id="ARBA00022539"/>
    </source>
</evidence>
<keyword evidence="5" id="KW-0104">Cadmium</keyword>
<dbReference type="PANTHER" id="PTHR48085:SF5">
    <property type="entry name" value="CADMIUM_ZINC-TRANSPORTING ATPASE HMA4-RELATED"/>
    <property type="match status" value="1"/>
</dbReference>
<proteinExistence type="inferred from homology"/>
<dbReference type="Pfam" id="PF00122">
    <property type="entry name" value="E1-E2_ATPase"/>
    <property type="match status" value="1"/>
</dbReference>
<dbReference type="Gene3D" id="3.40.1110.10">
    <property type="entry name" value="Calcium-transporting ATPase, cytoplasmic domain N"/>
    <property type="match status" value="1"/>
</dbReference>
<dbReference type="InterPro" id="IPR023214">
    <property type="entry name" value="HAD_sf"/>
</dbReference>
<dbReference type="InterPro" id="IPR027256">
    <property type="entry name" value="P-typ_ATPase_IB"/>
</dbReference>
<feature type="domain" description="HMA" evidence="19">
    <location>
        <begin position="121"/>
        <end position="185"/>
    </location>
</feature>
<feature type="transmembrane region" description="Helical" evidence="17">
    <location>
        <begin position="776"/>
        <end position="793"/>
    </location>
</feature>
<evidence type="ECO:0000256" key="2">
    <source>
        <dbReference type="ARBA" id="ARBA00006024"/>
    </source>
</evidence>
<reference evidence="20 21" key="1">
    <citation type="submission" date="2024-09" db="EMBL/GenBank/DDBJ databases">
        <authorList>
            <person name="Makale K.P.P."/>
            <person name="Makhzoum A."/>
            <person name="Rantong G."/>
            <person name="Rahube T.O."/>
        </authorList>
    </citation>
    <scope>NUCLEOTIDE SEQUENCE [LARGE SCALE GENOMIC DNA]</scope>
    <source>
        <strain evidence="20 21">KM_D13</strain>
    </source>
</reference>
<evidence type="ECO:0000256" key="13">
    <source>
        <dbReference type="ARBA" id="ARBA00023065"/>
    </source>
</evidence>
<keyword evidence="13" id="KW-0406">Ion transport</keyword>
<dbReference type="SFLD" id="SFLDG00002">
    <property type="entry name" value="C1.7:_P-type_atpase_like"/>
    <property type="match status" value="1"/>
</dbReference>
<dbReference type="SFLD" id="SFLDS00003">
    <property type="entry name" value="Haloacid_Dehalogenase"/>
    <property type="match status" value="1"/>
</dbReference>
<dbReference type="InterPro" id="IPR023298">
    <property type="entry name" value="ATPase_P-typ_TM_dom_sf"/>
</dbReference>
<evidence type="ECO:0000256" key="4">
    <source>
        <dbReference type="ARBA" id="ARBA00022475"/>
    </source>
</evidence>
<gene>
    <name evidence="20" type="ORF">ACEU3E_05790</name>
</gene>
<evidence type="ECO:0000256" key="1">
    <source>
        <dbReference type="ARBA" id="ARBA00004651"/>
    </source>
</evidence>
<evidence type="ECO:0000256" key="10">
    <source>
        <dbReference type="ARBA" id="ARBA00022840"/>
    </source>
</evidence>
<evidence type="ECO:0000256" key="8">
    <source>
        <dbReference type="ARBA" id="ARBA00022723"/>
    </source>
</evidence>
<keyword evidence="7 17" id="KW-0812">Transmembrane</keyword>
<feature type="compositionally biased region" description="Basic and acidic residues" evidence="18">
    <location>
        <begin position="64"/>
        <end position="90"/>
    </location>
</feature>
<dbReference type="SUPFAM" id="SSF56784">
    <property type="entry name" value="HAD-like"/>
    <property type="match status" value="1"/>
</dbReference>
<feature type="region of interest" description="Disordered" evidence="18">
    <location>
        <begin position="1"/>
        <end position="96"/>
    </location>
</feature>
<keyword evidence="11" id="KW-1278">Translocase</keyword>
<dbReference type="Pfam" id="PF00403">
    <property type="entry name" value="HMA"/>
    <property type="match status" value="1"/>
</dbReference>
<dbReference type="SUPFAM" id="SSF81665">
    <property type="entry name" value="Calcium ATPase, transmembrane domain M"/>
    <property type="match status" value="1"/>
</dbReference>
<dbReference type="Gene3D" id="3.40.50.1000">
    <property type="entry name" value="HAD superfamily/HAD-like"/>
    <property type="match status" value="1"/>
</dbReference>
<evidence type="ECO:0000256" key="16">
    <source>
        <dbReference type="ARBA" id="ARBA00049338"/>
    </source>
</evidence>
<dbReference type="Proteomes" id="UP001575622">
    <property type="component" value="Unassembled WGS sequence"/>
</dbReference>
<dbReference type="Gene3D" id="2.70.150.10">
    <property type="entry name" value="Calcium-transporting ATPase, cytoplasmic transduction domain A"/>
    <property type="match status" value="1"/>
</dbReference>
<dbReference type="InterPro" id="IPR006121">
    <property type="entry name" value="HMA_dom"/>
</dbReference>
<keyword evidence="3" id="KW-0813">Transport</keyword>
<comment type="similarity">
    <text evidence="2 17">Belongs to the cation transport ATPase (P-type) (TC 3.A.3) family. Type IB subfamily.</text>
</comment>
<protein>
    <recommendedName>
        <fullName evidence="15">Cd(2+)-exporting ATPase</fullName>
        <ecNumber evidence="15">7.2.2.21</ecNumber>
    </recommendedName>
</protein>
<dbReference type="PROSITE" id="PS01047">
    <property type="entry name" value="HMA_1"/>
    <property type="match status" value="1"/>
</dbReference>
<comment type="catalytic activity">
    <reaction evidence="16">
        <text>Cd(2+)(in) + ATP + H2O = Cd(2+)(out) + ADP + phosphate + H(+)</text>
        <dbReference type="Rhea" id="RHEA:12132"/>
        <dbReference type="ChEBI" id="CHEBI:15377"/>
        <dbReference type="ChEBI" id="CHEBI:15378"/>
        <dbReference type="ChEBI" id="CHEBI:30616"/>
        <dbReference type="ChEBI" id="CHEBI:43474"/>
        <dbReference type="ChEBI" id="CHEBI:48775"/>
        <dbReference type="ChEBI" id="CHEBI:456216"/>
        <dbReference type="EC" id="7.2.2.21"/>
    </reaction>
</comment>
<dbReference type="InterPro" id="IPR023299">
    <property type="entry name" value="ATPase_P-typ_cyto_dom_N"/>
</dbReference>
<dbReference type="InterPro" id="IPR044492">
    <property type="entry name" value="P_typ_ATPase_HD_dom"/>
</dbReference>
<keyword evidence="10 17" id="KW-0067">ATP-binding</keyword>
<dbReference type="EC" id="7.2.2.21" evidence="15"/>
<dbReference type="Gene3D" id="3.30.70.100">
    <property type="match status" value="1"/>
</dbReference>
<dbReference type="InterPro" id="IPR017969">
    <property type="entry name" value="Heavy-metal-associated_CS"/>
</dbReference>
<dbReference type="PANTHER" id="PTHR48085">
    <property type="entry name" value="CADMIUM/ZINC-TRANSPORTING ATPASE HMA2-RELATED"/>
    <property type="match status" value="1"/>
</dbReference>
<evidence type="ECO:0000256" key="18">
    <source>
        <dbReference type="SAM" id="MobiDB-lite"/>
    </source>
</evidence>
<dbReference type="NCBIfam" id="TIGR01494">
    <property type="entry name" value="ATPase_P-type"/>
    <property type="match status" value="1"/>
</dbReference>
<dbReference type="PROSITE" id="PS00154">
    <property type="entry name" value="ATPASE_E1_E2"/>
    <property type="match status" value="1"/>
</dbReference>
<name>A0ABV4UV17_9BACL</name>
<dbReference type="PROSITE" id="PS50846">
    <property type="entry name" value="HMA_2"/>
    <property type="match status" value="1"/>
</dbReference>